<reference evidence="6 7" key="1">
    <citation type="submission" date="2017-05" db="EMBL/GenBank/DDBJ databases">
        <title>Vagococcus spp. assemblies.</title>
        <authorList>
            <person name="Gulvik C.A."/>
        </authorList>
    </citation>
    <scope>NUCLEOTIDE SEQUENCE [LARGE SCALE GENOMIC DNA]</scope>
    <source>
        <strain evidence="6 7">CCUG 51432</strain>
    </source>
</reference>
<dbReference type="EMBL" id="NGKA01000002">
    <property type="protein sequence ID" value="RSU15197.1"/>
    <property type="molecule type" value="Genomic_DNA"/>
</dbReference>
<evidence type="ECO:0000256" key="3">
    <source>
        <dbReference type="ARBA" id="ARBA00023163"/>
    </source>
</evidence>
<evidence type="ECO:0000256" key="4">
    <source>
        <dbReference type="SAM" id="MobiDB-lite"/>
    </source>
</evidence>
<dbReference type="OrthoDB" id="3254893at2"/>
<dbReference type="PROSITE" id="PS01117">
    <property type="entry name" value="HTH_MARR_1"/>
    <property type="match status" value="1"/>
</dbReference>
<dbReference type="PROSITE" id="PS50995">
    <property type="entry name" value="HTH_MARR_2"/>
    <property type="match status" value="1"/>
</dbReference>
<organism evidence="6 7">
    <name type="scientific">Vagococcus elongatus</name>
    <dbReference type="NCBI Taxonomy" id="180344"/>
    <lineage>
        <taxon>Bacteria</taxon>
        <taxon>Bacillati</taxon>
        <taxon>Bacillota</taxon>
        <taxon>Bacilli</taxon>
        <taxon>Lactobacillales</taxon>
        <taxon>Enterococcaceae</taxon>
        <taxon>Vagococcus</taxon>
    </lineage>
</organism>
<dbReference type="SUPFAM" id="SSF46785">
    <property type="entry name" value="Winged helix' DNA-binding domain"/>
    <property type="match status" value="1"/>
</dbReference>
<dbReference type="GO" id="GO:0003677">
    <property type="term" value="F:DNA binding"/>
    <property type="evidence" value="ECO:0007669"/>
    <property type="project" value="UniProtKB-KW"/>
</dbReference>
<feature type="region of interest" description="Disordered" evidence="4">
    <location>
        <begin position="196"/>
        <end position="224"/>
    </location>
</feature>
<gene>
    <name evidence="6" type="ORF">CBF29_02360</name>
</gene>
<keyword evidence="2" id="KW-0238">DNA-binding</keyword>
<dbReference type="InterPro" id="IPR023187">
    <property type="entry name" value="Tscrpt_reg_MarR-type_CS"/>
</dbReference>
<comment type="caution">
    <text evidence="6">The sequence shown here is derived from an EMBL/GenBank/DDBJ whole genome shotgun (WGS) entry which is preliminary data.</text>
</comment>
<evidence type="ECO:0000256" key="2">
    <source>
        <dbReference type="ARBA" id="ARBA00023125"/>
    </source>
</evidence>
<evidence type="ECO:0000256" key="1">
    <source>
        <dbReference type="ARBA" id="ARBA00023015"/>
    </source>
</evidence>
<keyword evidence="1" id="KW-0805">Transcription regulation</keyword>
<dbReference type="SMART" id="SM00347">
    <property type="entry name" value="HTH_MARR"/>
    <property type="match status" value="1"/>
</dbReference>
<evidence type="ECO:0000259" key="5">
    <source>
        <dbReference type="PROSITE" id="PS50995"/>
    </source>
</evidence>
<dbReference type="RefSeq" id="WP_126806891.1">
    <property type="nucleotide sequence ID" value="NZ_NGKA01000002.1"/>
</dbReference>
<keyword evidence="3" id="KW-0804">Transcription</keyword>
<keyword evidence="7" id="KW-1185">Reference proteome</keyword>
<dbReference type="Pfam" id="PF12802">
    <property type="entry name" value="MarR_2"/>
    <property type="match status" value="1"/>
</dbReference>
<accession>A0A430B4D1</accession>
<evidence type="ECO:0000313" key="6">
    <source>
        <dbReference type="EMBL" id="RSU15197.1"/>
    </source>
</evidence>
<dbReference type="PANTHER" id="PTHR42756">
    <property type="entry name" value="TRANSCRIPTIONAL REGULATOR, MARR"/>
    <property type="match status" value="1"/>
</dbReference>
<dbReference type="InterPro" id="IPR000835">
    <property type="entry name" value="HTH_MarR-typ"/>
</dbReference>
<name>A0A430B4D1_9ENTE</name>
<dbReference type="GO" id="GO:0003700">
    <property type="term" value="F:DNA-binding transcription factor activity"/>
    <property type="evidence" value="ECO:0007669"/>
    <property type="project" value="InterPro"/>
</dbReference>
<dbReference type="Proteomes" id="UP000287605">
    <property type="component" value="Unassembled WGS sequence"/>
</dbReference>
<protein>
    <recommendedName>
        <fullName evidence="5">HTH marR-type domain-containing protein</fullName>
    </recommendedName>
</protein>
<dbReference type="PANTHER" id="PTHR42756:SF1">
    <property type="entry name" value="TRANSCRIPTIONAL REPRESSOR OF EMRAB OPERON"/>
    <property type="match status" value="1"/>
</dbReference>
<proteinExistence type="predicted"/>
<feature type="domain" description="HTH marR-type" evidence="5">
    <location>
        <begin position="4"/>
        <end position="136"/>
    </location>
</feature>
<dbReference type="AlphaFoldDB" id="A0A430B4D1"/>
<feature type="compositionally biased region" description="Basic residues" evidence="4">
    <location>
        <begin position="198"/>
        <end position="213"/>
    </location>
</feature>
<dbReference type="InterPro" id="IPR036390">
    <property type="entry name" value="WH_DNA-bd_sf"/>
</dbReference>
<evidence type="ECO:0000313" key="7">
    <source>
        <dbReference type="Proteomes" id="UP000287605"/>
    </source>
</evidence>
<feature type="compositionally biased region" description="Basic and acidic residues" evidence="4">
    <location>
        <begin position="214"/>
        <end position="224"/>
    </location>
</feature>
<dbReference type="PRINTS" id="PR00598">
    <property type="entry name" value="HTHMARR"/>
</dbReference>
<dbReference type="Gene3D" id="1.10.10.10">
    <property type="entry name" value="Winged helix-like DNA-binding domain superfamily/Winged helix DNA-binding domain"/>
    <property type="match status" value="1"/>
</dbReference>
<dbReference type="InterPro" id="IPR036388">
    <property type="entry name" value="WH-like_DNA-bd_sf"/>
</dbReference>
<sequence length="224" mass="25750">MSQESNLIEKISHLYWLLHKQQRRAAHHGEGPMADTSSGQGRILAFLKIKDGISTKELSYLLGIRVSSLNELLAKLEKSGYLYREPSEQDKRVMLIKLTEKGKSEEKPPADRPDVFASLSVEEQASFDDYLDRIILTMEENMTMNCSKSNNHEKIQHFRKHRGNKEFHKFHRRGHGHGEKEHKCCKEESKASKEHQCKNHSHHDHGHAHGHGHGHGEGKCCHDE</sequence>